<feature type="transmembrane region" description="Helical" evidence="1">
    <location>
        <begin position="121"/>
        <end position="139"/>
    </location>
</feature>
<evidence type="ECO:0000256" key="1">
    <source>
        <dbReference type="SAM" id="Phobius"/>
    </source>
</evidence>
<dbReference type="AlphaFoldDB" id="A0A812M2E6"/>
<feature type="transmembrane region" description="Helical" evidence="1">
    <location>
        <begin position="174"/>
        <end position="193"/>
    </location>
</feature>
<evidence type="ECO:0000313" key="3">
    <source>
        <dbReference type="Proteomes" id="UP000601435"/>
    </source>
</evidence>
<keyword evidence="1" id="KW-0472">Membrane</keyword>
<keyword evidence="1" id="KW-1133">Transmembrane helix</keyword>
<sequence length="248" mass="27607">MHAFTSKMSSSSKVAMKLGAPCFFGLESLQSLWCCDGVSAGVRHRSRVIYLGYCALSFIPKLLHMQHTVQDDQIWEMPSVTVAGTGAMVLMLAGIVSWCFMDHISEANIYIIEDPGASRRLFKFLACTTMVCYLYPVLFFGHAQLVAEGLLVIGGVYCLLWVPLMDSSSDTHCFVLFWCFLTILRLALVGAEFTRPMEYCLKLYIVEGAILRFLLCRYTKGSFFVRVEAAGRGFRDSGCGTASNPSKF</sequence>
<keyword evidence="1" id="KW-0812">Transmembrane</keyword>
<proteinExistence type="predicted"/>
<gene>
    <name evidence="2" type="ORF">SNEC2469_LOCUS5203</name>
</gene>
<protein>
    <submittedName>
        <fullName evidence="2">Uncharacterized protein</fullName>
    </submittedName>
</protein>
<dbReference type="Proteomes" id="UP000601435">
    <property type="component" value="Unassembled WGS sequence"/>
</dbReference>
<feature type="transmembrane region" description="Helical" evidence="1">
    <location>
        <begin position="145"/>
        <end position="162"/>
    </location>
</feature>
<organism evidence="2 3">
    <name type="scientific">Symbiodinium necroappetens</name>
    <dbReference type="NCBI Taxonomy" id="1628268"/>
    <lineage>
        <taxon>Eukaryota</taxon>
        <taxon>Sar</taxon>
        <taxon>Alveolata</taxon>
        <taxon>Dinophyceae</taxon>
        <taxon>Suessiales</taxon>
        <taxon>Symbiodiniaceae</taxon>
        <taxon>Symbiodinium</taxon>
    </lineage>
</organism>
<comment type="caution">
    <text evidence="2">The sequence shown here is derived from an EMBL/GenBank/DDBJ whole genome shotgun (WGS) entry which is preliminary data.</text>
</comment>
<evidence type="ECO:0000313" key="2">
    <source>
        <dbReference type="EMBL" id="CAE7251029.1"/>
    </source>
</evidence>
<dbReference type="EMBL" id="CAJNJA010009831">
    <property type="protein sequence ID" value="CAE7251029.1"/>
    <property type="molecule type" value="Genomic_DNA"/>
</dbReference>
<dbReference type="OrthoDB" id="408058at2759"/>
<feature type="transmembrane region" description="Helical" evidence="1">
    <location>
        <begin position="80"/>
        <end position="100"/>
    </location>
</feature>
<name>A0A812M2E6_9DINO</name>
<reference evidence="2" key="1">
    <citation type="submission" date="2021-02" db="EMBL/GenBank/DDBJ databases">
        <authorList>
            <person name="Dougan E. K."/>
            <person name="Rhodes N."/>
            <person name="Thang M."/>
            <person name="Chan C."/>
        </authorList>
    </citation>
    <scope>NUCLEOTIDE SEQUENCE</scope>
</reference>
<keyword evidence="3" id="KW-1185">Reference proteome</keyword>
<accession>A0A812M2E6</accession>